<reference evidence="5 6" key="1">
    <citation type="submission" date="2018-06" db="EMBL/GenBank/DDBJ databases">
        <title>Complete Genomes of Monosporascus.</title>
        <authorList>
            <person name="Robinson A.J."/>
            <person name="Natvig D.O."/>
        </authorList>
    </citation>
    <scope>NUCLEOTIDE SEQUENCE [LARGE SCALE GENOMIC DNA]</scope>
    <source>
        <strain evidence="5 6">CBS 609.92</strain>
    </source>
</reference>
<evidence type="ECO:0000259" key="4">
    <source>
        <dbReference type="Pfam" id="PF05686"/>
    </source>
</evidence>
<gene>
    <name evidence="5" type="ORF">DL762_008705</name>
</gene>
<dbReference type="InterPro" id="IPR006598">
    <property type="entry name" value="CAP10"/>
</dbReference>
<evidence type="ECO:0000256" key="2">
    <source>
        <dbReference type="ARBA" id="ARBA00022679"/>
    </source>
</evidence>
<comment type="caution">
    <text evidence="5">The sequence shown here is derived from an EMBL/GenBank/DDBJ whole genome shotgun (WGS) entry which is preliminary data.</text>
</comment>
<keyword evidence="3" id="KW-1133">Transmembrane helix</keyword>
<dbReference type="InterPro" id="IPR051091">
    <property type="entry name" value="O-Glucosyltr/Glycosyltrsf_90"/>
</dbReference>
<proteinExistence type="inferred from homology"/>
<keyword evidence="3" id="KW-0812">Transmembrane</keyword>
<evidence type="ECO:0000256" key="3">
    <source>
        <dbReference type="SAM" id="Phobius"/>
    </source>
</evidence>
<keyword evidence="2" id="KW-0808">Transferase</keyword>
<comment type="similarity">
    <text evidence="1">Belongs to the glycosyltransferase 90 family.</text>
</comment>
<evidence type="ECO:0000313" key="6">
    <source>
        <dbReference type="Proteomes" id="UP000294003"/>
    </source>
</evidence>
<evidence type="ECO:0000313" key="5">
    <source>
        <dbReference type="EMBL" id="RYO78394.1"/>
    </source>
</evidence>
<feature type="transmembrane region" description="Helical" evidence="3">
    <location>
        <begin position="236"/>
        <end position="255"/>
    </location>
</feature>
<dbReference type="PANTHER" id="PTHR12203:SF35">
    <property type="entry name" value="PROTEIN O-GLUCOSYLTRANSFERASE 1"/>
    <property type="match status" value="1"/>
</dbReference>
<protein>
    <recommendedName>
        <fullName evidence="4">Glycosyl transferase CAP10 domain-containing protein</fullName>
    </recommendedName>
</protein>
<feature type="domain" description="Glycosyl transferase CAP10" evidence="4">
    <location>
        <begin position="693"/>
        <end position="833"/>
    </location>
</feature>
<accession>A0ABY0GYN0</accession>
<feature type="transmembrane region" description="Helical" evidence="3">
    <location>
        <begin position="159"/>
        <end position="182"/>
    </location>
</feature>
<dbReference type="PANTHER" id="PTHR12203">
    <property type="entry name" value="KDEL LYS-ASP-GLU-LEU CONTAINING - RELATED"/>
    <property type="match status" value="1"/>
</dbReference>
<keyword evidence="3" id="KW-0472">Membrane</keyword>
<feature type="transmembrane region" description="Helical" evidence="3">
    <location>
        <begin position="194"/>
        <end position="215"/>
    </location>
</feature>
<dbReference type="Proteomes" id="UP000294003">
    <property type="component" value="Unassembled WGS sequence"/>
</dbReference>
<evidence type="ECO:0000256" key="1">
    <source>
        <dbReference type="ARBA" id="ARBA00010118"/>
    </source>
</evidence>
<dbReference type="Pfam" id="PF05686">
    <property type="entry name" value="Glyco_transf_90"/>
    <property type="match status" value="1"/>
</dbReference>
<keyword evidence="6" id="KW-1185">Reference proteome</keyword>
<feature type="transmembrane region" description="Helical" evidence="3">
    <location>
        <begin position="130"/>
        <end position="152"/>
    </location>
</feature>
<dbReference type="EMBL" id="QJNS01000386">
    <property type="protein sequence ID" value="RYO78394.1"/>
    <property type="molecule type" value="Genomic_DNA"/>
</dbReference>
<sequence length="845" mass="94769">MYSLLHSPKRLLPAHPFETTPRKAWGPETLSKYALISLVWGIAATDILFLTERNTGAICPLGFYIECMIPLAQLVMVACDACVVAQIGSLCQERESRSKTWRHLGILFLTSAAVLAFLGVWSYFDRKNFIWSVFLTWVSVRDLILDSIGAALTILSSVYLLGFVHTTAVGLTVAATSVFVHVQRKILDGAMVEVWSQWWGLLIGVVVLLAPCLLLRLGVSDADRFQSRTRGLLYRYIHVLPGLSALVFVTSQMVLASPKQVRSTPAVLIAHAKVESDSWIASAKRSTSLPMAVSEYKKRYGIPPPPNFDKWYTFATEAGSPVIDIFDQIHSDLVPFWGLRPSVVRQRTIYLLEHPQLSIGGIVIKDGRVEISPHIHGTHRWMMDVTKSMIEPFAQWLPDMHLAFNLDDECRISVPYGEMRALTNEGLESQSKLSAQRQLLPFSKTQSPPWSEEYLNQDETIWEKTSSLFLARSRSAMFNEWISPSCPSDSPVNRYHWWNRKAECSSCSSPHMTDGFVSNWTLSGELCHQPDLAYLHGFLSSPSAFLPSRTLFPVFGQGRVHNFADILYPSPWNYGDKVASEEEGGLPWEEKFNDVYWRGTLSDGFAAHGAWQTFVRARFVHMVANAGTSVSRSLYSLLGSTPTSDTTTPSLDGSHSVLSGKVAVHAAGGPPGQRLIPEASPATTNVSFVGNFTRCDHRDCRALTATFYGSAATEPAPALDFREHWRHRHLVDLDGAGFSGRFPPFLQSGSLPYRAALFRTWWEERVHAWRHFVPLDVRLHELWSAVGYLVAKGQGQADAREMARSGQDWAARALRKDDMRVYMFRLLLEWGRVVDDNRESLGFEV</sequence>
<feature type="transmembrane region" description="Helical" evidence="3">
    <location>
        <begin position="103"/>
        <end position="124"/>
    </location>
</feature>
<organism evidence="5 6">
    <name type="scientific">Monosporascus cannonballus</name>
    <dbReference type="NCBI Taxonomy" id="155416"/>
    <lineage>
        <taxon>Eukaryota</taxon>
        <taxon>Fungi</taxon>
        <taxon>Dikarya</taxon>
        <taxon>Ascomycota</taxon>
        <taxon>Pezizomycotina</taxon>
        <taxon>Sordariomycetes</taxon>
        <taxon>Xylariomycetidae</taxon>
        <taxon>Xylariales</taxon>
        <taxon>Xylariales incertae sedis</taxon>
        <taxon>Monosporascus</taxon>
    </lineage>
</organism>
<name>A0ABY0GYN0_9PEZI</name>